<dbReference type="Proteomes" id="UP000886520">
    <property type="component" value="Chromosome 24"/>
</dbReference>
<dbReference type="CDD" id="cd03416">
    <property type="entry name" value="CbiX_SirB_N"/>
    <property type="match status" value="1"/>
</dbReference>
<dbReference type="PANTHER" id="PTHR33542">
    <property type="entry name" value="SIROHYDROCHLORIN FERROCHELATASE, CHLOROPLASTIC"/>
    <property type="match status" value="1"/>
</dbReference>
<accession>A0A9D4U3A3</accession>
<evidence type="ECO:0000256" key="1">
    <source>
        <dbReference type="ARBA" id="ARBA00022723"/>
    </source>
</evidence>
<dbReference type="OrthoDB" id="3543at2759"/>
<sequence>MACPSSRIGASMPTLQQFEKDDGILIVDHGSRRTQSNAMIHSFVDLFKQKTGHSNVEPAHMELASPTIKEAFDKCISQGASRVIVAPYFLSPGRHWDKDIPELAAEAAKEHQNVSYIVTAPIGLHDLMVDIMQDRINHCLSHAAGKIPGCDMCEGTGRCKAISV</sequence>
<dbReference type="InterPro" id="IPR002762">
    <property type="entry name" value="CbiX-like"/>
</dbReference>
<gene>
    <name evidence="3" type="ORF">GOP47_0024992</name>
</gene>
<dbReference type="GO" id="GO:0046872">
    <property type="term" value="F:metal ion binding"/>
    <property type="evidence" value="ECO:0007669"/>
    <property type="project" value="UniProtKB-KW"/>
</dbReference>
<evidence type="ECO:0000313" key="4">
    <source>
        <dbReference type="Proteomes" id="UP000886520"/>
    </source>
</evidence>
<dbReference type="EMBL" id="JABFUD020000024">
    <property type="protein sequence ID" value="KAI5060572.1"/>
    <property type="molecule type" value="Genomic_DNA"/>
</dbReference>
<organism evidence="3 4">
    <name type="scientific">Adiantum capillus-veneris</name>
    <name type="common">Maidenhair fern</name>
    <dbReference type="NCBI Taxonomy" id="13818"/>
    <lineage>
        <taxon>Eukaryota</taxon>
        <taxon>Viridiplantae</taxon>
        <taxon>Streptophyta</taxon>
        <taxon>Embryophyta</taxon>
        <taxon>Tracheophyta</taxon>
        <taxon>Polypodiopsida</taxon>
        <taxon>Polypodiidae</taxon>
        <taxon>Polypodiales</taxon>
        <taxon>Pteridineae</taxon>
        <taxon>Pteridaceae</taxon>
        <taxon>Vittarioideae</taxon>
        <taxon>Adiantum</taxon>
    </lineage>
</organism>
<dbReference type="Pfam" id="PF01903">
    <property type="entry name" value="CbiX"/>
    <property type="match status" value="1"/>
</dbReference>
<dbReference type="Gene3D" id="3.40.50.1400">
    <property type="match status" value="1"/>
</dbReference>
<dbReference type="SUPFAM" id="SSF53800">
    <property type="entry name" value="Chelatase"/>
    <property type="match status" value="1"/>
</dbReference>
<dbReference type="InterPro" id="IPR050963">
    <property type="entry name" value="Sirohydro_Cobaltochel/CbiX"/>
</dbReference>
<name>A0A9D4U3A3_ADICA</name>
<dbReference type="AlphaFoldDB" id="A0A9D4U3A3"/>
<keyword evidence="4" id="KW-1185">Reference proteome</keyword>
<dbReference type="PANTHER" id="PTHR33542:SF3">
    <property type="entry name" value="SIROHYDROCHLORIN FERROCHELATASE, CHLOROPLASTIC"/>
    <property type="match status" value="1"/>
</dbReference>
<evidence type="ECO:0000313" key="3">
    <source>
        <dbReference type="EMBL" id="KAI5060572.1"/>
    </source>
</evidence>
<comment type="caution">
    <text evidence="3">The sequence shown here is derived from an EMBL/GenBank/DDBJ whole genome shotgun (WGS) entry which is preliminary data.</text>
</comment>
<dbReference type="GO" id="GO:0016829">
    <property type="term" value="F:lyase activity"/>
    <property type="evidence" value="ECO:0007669"/>
    <property type="project" value="UniProtKB-KW"/>
</dbReference>
<evidence type="ECO:0008006" key="5">
    <source>
        <dbReference type="Google" id="ProtNLM"/>
    </source>
</evidence>
<keyword evidence="1" id="KW-0479">Metal-binding</keyword>
<evidence type="ECO:0000256" key="2">
    <source>
        <dbReference type="ARBA" id="ARBA00023239"/>
    </source>
</evidence>
<protein>
    <recommendedName>
        <fullName evidence="5">Sirohydrochlorin cobaltochelatase</fullName>
    </recommendedName>
</protein>
<keyword evidence="2" id="KW-0456">Lyase</keyword>
<proteinExistence type="predicted"/>
<reference evidence="3" key="1">
    <citation type="submission" date="2021-01" db="EMBL/GenBank/DDBJ databases">
        <title>Adiantum capillus-veneris genome.</title>
        <authorList>
            <person name="Fang Y."/>
            <person name="Liao Q."/>
        </authorList>
    </citation>
    <scope>NUCLEOTIDE SEQUENCE</scope>
    <source>
        <strain evidence="3">H3</strain>
        <tissue evidence="3">Leaf</tissue>
    </source>
</reference>